<evidence type="ECO:0000256" key="1">
    <source>
        <dbReference type="ARBA" id="ARBA00009129"/>
    </source>
</evidence>
<accession>A0A346NFA0</accession>
<feature type="domain" description="CsbD-like" evidence="3">
    <location>
        <begin position="5"/>
        <end position="55"/>
    </location>
</feature>
<reference evidence="5 9" key="1">
    <citation type="submission" date="2018-08" db="EMBL/GenBank/DDBJ databases">
        <title>Draft genome of Streptococcus sp .nov. Z2.</title>
        <authorList>
            <person name="Tian Z."/>
        </authorList>
    </citation>
    <scope>NUCLEOTIDE SEQUENCE [LARGE SCALE GENOMIC DNA]</scope>
    <source>
        <strain evidence="5 9">Z2</strain>
    </source>
</reference>
<dbReference type="AlphaFoldDB" id="A0A372KNU8"/>
<evidence type="ECO:0000313" key="5">
    <source>
        <dbReference type="EMBL" id="RFU51865.1"/>
    </source>
</evidence>
<dbReference type="Gene3D" id="1.10.1470.10">
    <property type="entry name" value="YjbJ"/>
    <property type="match status" value="1"/>
</dbReference>
<dbReference type="InterPro" id="IPR036629">
    <property type="entry name" value="YjbJ_sf"/>
</dbReference>
<sequence length="63" mass="6848">MEKEKYDAKVKQAKGSLREAAGRLTGDRKREAKGTAEKLSGKIKEKAADAKEAVKNASNKESL</sequence>
<dbReference type="RefSeq" id="WP_116877521.1">
    <property type="nucleotide sequence ID" value="NZ_CP031733.1"/>
</dbReference>
<reference evidence="6 8" key="2">
    <citation type="submission" date="2018-08" db="EMBL/GenBank/DDBJ databases">
        <title>Draft genome of Streptococcus sp. nov. Z1.</title>
        <authorList>
            <person name="Tian Z."/>
        </authorList>
    </citation>
    <scope>NUCLEOTIDE SEQUENCE [LARGE SCALE GENOMIC DNA]</scope>
    <source>
        <strain evidence="6">Z1</strain>
        <strain evidence="8">Z1(2018)</strain>
    </source>
</reference>
<evidence type="ECO:0000313" key="8">
    <source>
        <dbReference type="Proteomes" id="UP000262901"/>
    </source>
</evidence>
<dbReference type="Pfam" id="PF05532">
    <property type="entry name" value="CsbD"/>
    <property type="match status" value="1"/>
</dbReference>
<evidence type="ECO:0000313" key="9">
    <source>
        <dbReference type="Proteomes" id="UP000264056"/>
    </source>
</evidence>
<reference evidence="4" key="4">
    <citation type="journal article" date="2019" name="Int. J. Syst. Evol. Microbiol.">
        <title>Streptococcus chenjunshii sp. nov. isolated from feces of Tibetan antelopes.</title>
        <authorList>
            <person name="Tian Z."/>
            <person name="Lu S."/>
            <person name="Jin D."/>
            <person name="Yang J."/>
            <person name="Pu J."/>
            <person name="Lai X.H."/>
            <person name="Bai X.N."/>
            <person name="Wu X.M."/>
            <person name="Li J."/>
            <person name="Wang S."/>
            <person name="Xu J."/>
        </authorList>
    </citation>
    <scope>NUCLEOTIDE SEQUENCE</scope>
    <source>
        <strain evidence="4">Z15</strain>
    </source>
</reference>
<dbReference type="SUPFAM" id="SSF69047">
    <property type="entry name" value="Hypothetical protein YjbJ"/>
    <property type="match status" value="1"/>
</dbReference>
<reference evidence="7" key="3">
    <citation type="submission" date="2018-08" db="EMBL/GenBank/DDBJ databases">
        <title>Streptococcus chenjunshii sp. nov., isolated from stools sample of the Tibetan antelope in the Qinghai-Tibet plateau, China.</title>
        <authorList>
            <person name="Tian Z."/>
        </authorList>
    </citation>
    <scope>NUCLEOTIDE SEQUENCE [LARGE SCALE GENOMIC DNA]</scope>
    <source>
        <strain evidence="7">Z15</strain>
    </source>
</reference>
<dbReference type="InterPro" id="IPR008462">
    <property type="entry name" value="CsbD"/>
</dbReference>
<evidence type="ECO:0000313" key="4">
    <source>
        <dbReference type="EMBL" id="AXQ79695.1"/>
    </source>
</evidence>
<evidence type="ECO:0000256" key="2">
    <source>
        <dbReference type="SAM" id="MobiDB-lite"/>
    </source>
</evidence>
<name>A0A372KNU8_9STRE</name>
<dbReference type="EMBL" id="QVQZ01000002">
    <property type="protein sequence ID" value="RFU53952.1"/>
    <property type="molecule type" value="Genomic_DNA"/>
</dbReference>
<dbReference type="Proteomes" id="UP000262901">
    <property type="component" value="Unassembled WGS sequence"/>
</dbReference>
<dbReference type="Proteomes" id="UP000264056">
    <property type="component" value="Unassembled WGS sequence"/>
</dbReference>
<comment type="similarity">
    <text evidence="1">Belongs to the UPF0337 (CsbD) family.</text>
</comment>
<dbReference type="Proteomes" id="UP000246115">
    <property type="component" value="Chromosome"/>
</dbReference>
<evidence type="ECO:0000259" key="3">
    <source>
        <dbReference type="Pfam" id="PF05532"/>
    </source>
</evidence>
<protein>
    <submittedName>
        <fullName evidence="6">CsbD family protein</fullName>
    </submittedName>
</protein>
<proteinExistence type="inferred from homology"/>
<dbReference type="KEGG" id="schj:DDV21_002080"/>
<evidence type="ECO:0000313" key="7">
    <source>
        <dbReference type="Proteomes" id="UP000246115"/>
    </source>
</evidence>
<feature type="region of interest" description="Disordered" evidence="2">
    <location>
        <begin position="1"/>
        <end position="40"/>
    </location>
</feature>
<accession>A0A372KNU8</accession>
<evidence type="ECO:0000313" key="6">
    <source>
        <dbReference type="EMBL" id="RFU53952.1"/>
    </source>
</evidence>
<organism evidence="6 8">
    <name type="scientific">Streptococcus chenjunshii</name>
    <dbReference type="NCBI Taxonomy" id="2173853"/>
    <lineage>
        <taxon>Bacteria</taxon>
        <taxon>Bacillati</taxon>
        <taxon>Bacillota</taxon>
        <taxon>Bacilli</taxon>
        <taxon>Lactobacillales</taxon>
        <taxon>Streptococcaceae</taxon>
        <taxon>Streptococcus</taxon>
    </lineage>
</organism>
<dbReference type="EMBL" id="QVQY01000002">
    <property type="protein sequence ID" value="RFU51865.1"/>
    <property type="molecule type" value="Genomic_DNA"/>
</dbReference>
<dbReference type="EMBL" id="CP031733">
    <property type="protein sequence ID" value="AXQ79695.1"/>
    <property type="molecule type" value="Genomic_DNA"/>
</dbReference>
<dbReference type="OrthoDB" id="9009977at2"/>
<gene>
    <name evidence="4" type="ORF">DDV21_002080</name>
    <name evidence="5" type="ORF">DDV22_01690</name>
    <name evidence="6" type="ORF">DDV23_02190</name>
</gene>
<keyword evidence="9" id="KW-1185">Reference proteome</keyword>